<dbReference type="PANTHER" id="PTHR21359">
    <property type="entry name" value="DUF5577 DOMAIN-CONTAINING PROTEIN"/>
    <property type="match status" value="1"/>
</dbReference>
<dbReference type="InterPro" id="IPR013761">
    <property type="entry name" value="SAM/pointed_sf"/>
</dbReference>
<reference evidence="2 3" key="1">
    <citation type="submission" date="2016-03" db="EMBL/GenBank/DDBJ databases">
        <title>Cyphomyrmex costatus WGS genome.</title>
        <authorList>
            <person name="Nygaard S."/>
            <person name="Hu H."/>
            <person name="Boomsma J."/>
            <person name="Zhang G."/>
        </authorList>
    </citation>
    <scope>NUCLEOTIDE SEQUENCE [LARGE SCALE GENOMIC DNA]</scope>
    <source>
        <strain evidence="2">MS0001</strain>
        <tissue evidence="2">Whole body</tissue>
    </source>
</reference>
<accession>A0A195CTK8</accession>
<gene>
    <name evidence="2" type="ORF">ALC62_05340</name>
</gene>
<name>A0A195CTK8_9HYME</name>
<organism evidence="2 3">
    <name type="scientific">Cyphomyrmex costatus</name>
    <dbReference type="NCBI Taxonomy" id="456900"/>
    <lineage>
        <taxon>Eukaryota</taxon>
        <taxon>Metazoa</taxon>
        <taxon>Ecdysozoa</taxon>
        <taxon>Arthropoda</taxon>
        <taxon>Hexapoda</taxon>
        <taxon>Insecta</taxon>
        <taxon>Pterygota</taxon>
        <taxon>Neoptera</taxon>
        <taxon>Endopterygota</taxon>
        <taxon>Hymenoptera</taxon>
        <taxon>Apocrita</taxon>
        <taxon>Aculeata</taxon>
        <taxon>Formicoidea</taxon>
        <taxon>Formicidae</taxon>
        <taxon>Myrmicinae</taxon>
        <taxon>Cyphomyrmex</taxon>
    </lineage>
</organism>
<proteinExistence type="predicted"/>
<sequence>MYTFLGLILLFRLHIIVYYFIAYWVKFFKGAGFPQDVATKHAVVFSNNRIKPDMLPDLDKPSLKEMGITLMGDMIAILRYAKKVVEETTCERFLVDSEDGVPTPKVSVSKPIMKKMSKDIGNKIMILAASKTDSTKKIVKPLSATKKVVTVKKPISAPVTTNAVNQKPISVKRKLASEEVYEDNDQDSWDISEKKIKTTNGSEDNIEYTVTTPKVTTVRTQVLKKPIEQKRTVFDRLGDSSVTSTTNLVDTTPTFNITGVSKDVFKRSSNVFKRLGDIDVKKDQTITAGILKNGSSTISTQGILKNRTSPSVRTSIIMTKRVTPKIIGTMHADHEVNKKITLNNTNRILKLKKELPTVKSKTEGITKQVSTITSGKLVFLNFIITASERLVSIPAKARLGTTTAKQVTFSKVATVTHVKRADVFSRLGI</sequence>
<evidence type="ECO:0000256" key="1">
    <source>
        <dbReference type="SAM" id="Phobius"/>
    </source>
</evidence>
<dbReference type="EMBL" id="KQ977304">
    <property type="protein sequence ID" value="KYN03827.1"/>
    <property type="molecule type" value="Genomic_DNA"/>
</dbReference>
<feature type="transmembrane region" description="Helical" evidence="1">
    <location>
        <begin position="6"/>
        <end position="25"/>
    </location>
</feature>
<dbReference type="AlphaFoldDB" id="A0A195CTK8"/>
<keyword evidence="1" id="KW-1133">Transmembrane helix</keyword>
<dbReference type="SUPFAM" id="SSF47769">
    <property type="entry name" value="SAM/Pointed domain"/>
    <property type="match status" value="1"/>
</dbReference>
<dbReference type="InterPro" id="IPR039161">
    <property type="entry name" value="C19orf47-like"/>
</dbReference>
<keyword evidence="3" id="KW-1185">Reference proteome</keyword>
<dbReference type="GO" id="GO:0005634">
    <property type="term" value="C:nucleus"/>
    <property type="evidence" value="ECO:0007669"/>
    <property type="project" value="TreeGrafter"/>
</dbReference>
<protein>
    <submittedName>
        <fullName evidence="2">Uncharacterized protein C19orf47 like protein</fullName>
    </submittedName>
</protein>
<dbReference type="PANTHER" id="PTHR21359:SF1">
    <property type="entry name" value="DUF5577 DOMAIN-CONTAINING PROTEIN"/>
    <property type="match status" value="1"/>
</dbReference>
<dbReference type="Gene3D" id="1.10.150.50">
    <property type="entry name" value="Transcription Factor, Ets-1"/>
    <property type="match status" value="1"/>
</dbReference>
<dbReference type="Pfam" id="PF18017">
    <property type="entry name" value="SAM_4"/>
    <property type="match status" value="1"/>
</dbReference>
<evidence type="ECO:0000313" key="2">
    <source>
        <dbReference type="EMBL" id="KYN03827.1"/>
    </source>
</evidence>
<dbReference type="Proteomes" id="UP000078542">
    <property type="component" value="Unassembled WGS sequence"/>
</dbReference>
<evidence type="ECO:0000313" key="3">
    <source>
        <dbReference type="Proteomes" id="UP000078542"/>
    </source>
</evidence>
<keyword evidence="1" id="KW-0812">Transmembrane</keyword>
<keyword evidence="1" id="KW-0472">Membrane</keyword>